<comment type="subunit">
    <text evidence="2">Homodimer.</text>
</comment>
<dbReference type="PANTHER" id="PTHR10612:SF34">
    <property type="entry name" value="APOLIPOPROTEIN D"/>
    <property type="match status" value="1"/>
</dbReference>
<dbReference type="Pfam" id="PF08212">
    <property type="entry name" value="Lipocalin_2"/>
    <property type="match status" value="1"/>
</dbReference>
<feature type="domain" description="Lipocalin/cytosolic fatty-acid binding" evidence="3">
    <location>
        <begin position="30"/>
        <end position="181"/>
    </location>
</feature>
<keyword evidence="5" id="KW-1185">Reference proteome</keyword>
<dbReference type="PROSITE" id="PS00213">
    <property type="entry name" value="LIPOCALIN"/>
    <property type="match status" value="1"/>
</dbReference>
<sequence>MPKLFGLALIVFLVSCTKAPTGVQAVDDFDKNKYLGKWYEIARLDQRFEAGLSQVTAEYSLRDDGGIRVVNRGYSAAAGEWQVKEGRAYFMGDESTAHLKVSFFGPFYSAYIVFGLGFDADKSNELKGSPEKYQYAFVSGYNKSYLWLLARTPVVSDELISRFVNKARSLGFDTGSLLYVKHPKPISEY</sequence>
<evidence type="ECO:0000313" key="5">
    <source>
        <dbReference type="Proteomes" id="UP001500392"/>
    </source>
</evidence>
<dbReference type="PROSITE" id="PS51257">
    <property type="entry name" value="PROKAR_LIPOPROTEIN"/>
    <property type="match status" value="1"/>
</dbReference>
<comment type="function">
    <text evidence="2">Involved in the storage or transport of lipids necessary for membrane maintenance under stressful conditions. Displays a binding preference for lysophospholipids.</text>
</comment>
<dbReference type="Gene3D" id="2.40.128.20">
    <property type="match status" value="1"/>
</dbReference>
<keyword evidence="2" id="KW-0998">Cell outer membrane</keyword>
<dbReference type="CDD" id="cd19438">
    <property type="entry name" value="lipocalin_Blc-like"/>
    <property type="match status" value="1"/>
</dbReference>
<comment type="subcellular location">
    <subcellularLocation>
        <location evidence="2">Cell outer membrane</location>
    </subcellularLocation>
</comment>
<protein>
    <recommendedName>
        <fullName evidence="2">Outer membrane lipoprotein Blc</fullName>
    </recommendedName>
</protein>
<dbReference type="InterPro" id="IPR002446">
    <property type="entry name" value="Lipocalin_bac"/>
</dbReference>
<reference evidence="5" key="1">
    <citation type="journal article" date="2019" name="Int. J. Syst. Evol. Microbiol.">
        <title>The Global Catalogue of Microorganisms (GCM) 10K type strain sequencing project: providing services to taxonomists for standard genome sequencing and annotation.</title>
        <authorList>
            <consortium name="The Broad Institute Genomics Platform"/>
            <consortium name="The Broad Institute Genome Sequencing Center for Infectious Disease"/>
            <person name="Wu L."/>
            <person name="Ma J."/>
        </authorList>
    </citation>
    <scope>NUCLEOTIDE SEQUENCE [LARGE SCALE GENOMIC DNA]</scope>
    <source>
        <strain evidence="5">JCM 17304</strain>
    </source>
</reference>
<keyword evidence="2" id="KW-0472">Membrane</keyword>
<dbReference type="SUPFAM" id="SSF50814">
    <property type="entry name" value="Lipocalins"/>
    <property type="match status" value="1"/>
</dbReference>
<comment type="caution">
    <text evidence="4">The sequence shown here is derived from an EMBL/GenBank/DDBJ whole genome shotgun (WGS) entry which is preliminary data.</text>
</comment>
<organism evidence="4 5">
    <name type="scientific">Zhongshania borealis</name>
    <dbReference type="NCBI Taxonomy" id="889488"/>
    <lineage>
        <taxon>Bacteria</taxon>
        <taxon>Pseudomonadati</taxon>
        <taxon>Pseudomonadota</taxon>
        <taxon>Gammaproteobacteria</taxon>
        <taxon>Cellvibrionales</taxon>
        <taxon>Spongiibacteraceae</taxon>
        <taxon>Zhongshania</taxon>
    </lineage>
</organism>
<keyword evidence="2" id="KW-0449">Lipoprotein</keyword>
<comment type="similarity">
    <text evidence="1 2">Belongs to the calycin superfamily. Lipocalin family.</text>
</comment>
<dbReference type="InterPro" id="IPR022272">
    <property type="entry name" value="Lipocalin_CS"/>
</dbReference>
<dbReference type="PIRSF" id="PIRSF036893">
    <property type="entry name" value="Lipocalin_ApoD"/>
    <property type="match status" value="1"/>
</dbReference>
<evidence type="ECO:0000256" key="1">
    <source>
        <dbReference type="ARBA" id="ARBA00006889"/>
    </source>
</evidence>
<evidence type="ECO:0000313" key="4">
    <source>
        <dbReference type="EMBL" id="GAA4097024.1"/>
    </source>
</evidence>
<dbReference type="PANTHER" id="PTHR10612">
    <property type="entry name" value="APOLIPOPROTEIN D"/>
    <property type="match status" value="1"/>
</dbReference>
<dbReference type="InterPro" id="IPR022271">
    <property type="entry name" value="Lipocalin_ApoD"/>
</dbReference>
<evidence type="ECO:0000259" key="3">
    <source>
        <dbReference type="Pfam" id="PF08212"/>
    </source>
</evidence>
<dbReference type="EMBL" id="BAABDM010000003">
    <property type="protein sequence ID" value="GAA4097024.1"/>
    <property type="molecule type" value="Genomic_DNA"/>
</dbReference>
<dbReference type="InterPro" id="IPR012674">
    <property type="entry name" value="Calycin"/>
</dbReference>
<dbReference type="InterPro" id="IPR000566">
    <property type="entry name" value="Lipocln_cytosolic_FA-bd_dom"/>
</dbReference>
<dbReference type="Proteomes" id="UP001500392">
    <property type="component" value="Unassembled WGS sequence"/>
</dbReference>
<evidence type="ECO:0000256" key="2">
    <source>
        <dbReference type="PIRNR" id="PIRNR036893"/>
    </source>
</evidence>
<proteinExistence type="inferred from homology"/>
<accession>A0ABP7WUB8</accession>
<keyword evidence="2" id="KW-0446">Lipid-binding</keyword>
<dbReference type="PRINTS" id="PR01171">
    <property type="entry name" value="BCTLIPOCALIN"/>
</dbReference>
<name>A0ABP7WUB8_9GAMM</name>
<dbReference type="InterPro" id="IPR047202">
    <property type="entry name" value="Lipocalin_Blc-like_dom"/>
</dbReference>
<gene>
    <name evidence="4" type="ORF">GCM10022414_22000</name>
</gene>
<dbReference type="RefSeq" id="WP_344935783.1">
    <property type="nucleotide sequence ID" value="NZ_BAABDM010000003.1"/>
</dbReference>